<dbReference type="PATRIC" id="fig|1550024.3.peg.1955"/>
<dbReference type="EMBL" id="WMZR01000013">
    <property type="protein sequence ID" value="MTS52028.1"/>
    <property type="molecule type" value="Genomic_DNA"/>
</dbReference>
<evidence type="ECO:0000313" key="9">
    <source>
        <dbReference type="Proteomes" id="UP000472755"/>
    </source>
</evidence>
<dbReference type="RefSeq" id="WP_009324390.1">
    <property type="nucleotide sequence ID" value="NZ_CAOJUJ010000022.1"/>
</dbReference>
<evidence type="ECO:0000313" key="6">
    <source>
        <dbReference type="EMBL" id="MTS52028.1"/>
    </source>
</evidence>
<dbReference type="InterPro" id="IPR050214">
    <property type="entry name" value="Cys_Synth/Cystath_Beta-Synth"/>
</dbReference>
<evidence type="ECO:0000259" key="3">
    <source>
        <dbReference type="Pfam" id="PF00291"/>
    </source>
</evidence>
<keyword evidence="2" id="KW-0663">Pyridoxal phosphate</keyword>
<keyword evidence="7" id="KW-1185">Reference proteome</keyword>
<evidence type="ECO:0000313" key="8">
    <source>
        <dbReference type="Proteomes" id="UP000449193"/>
    </source>
</evidence>
<evidence type="ECO:0000313" key="4">
    <source>
        <dbReference type="EMBL" id="KJF40024.1"/>
    </source>
</evidence>
<dbReference type="GO" id="GO:1901605">
    <property type="term" value="P:alpha-amino acid metabolic process"/>
    <property type="evidence" value="ECO:0007669"/>
    <property type="project" value="UniProtKB-ARBA"/>
</dbReference>
<protein>
    <submittedName>
        <fullName evidence="4">Cysteine synthase</fullName>
    </submittedName>
    <submittedName>
        <fullName evidence="5">Pyridoxal-phosphate dependent enzyme</fullName>
    </submittedName>
</protein>
<dbReference type="SUPFAM" id="SSF53686">
    <property type="entry name" value="Tryptophan synthase beta subunit-like PLP-dependent enzymes"/>
    <property type="match status" value="1"/>
</dbReference>
<reference evidence="8 9" key="2">
    <citation type="journal article" date="2019" name="Nat. Med.">
        <title>A library of human gut bacterial isolates paired with longitudinal multiomics data enables mechanistic microbiome research.</title>
        <authorList>
            <person name="Poyet M."/>
            <person name="Groussin M."/>
            <person name="Gibbons S.M."/>
            <person name="Avila-Pacheco J."/>
            <person name="Jiang X."/>
            <person name="Kearney S.M."/>
            <person name="Perrotta A.R."/>
            <person name="Berdy B."/>
            <person name="Zhao S."/>
            <person name="Lieberman T.D."/>
            <person name="Swanson P.K."/>
            <person name="Smith M."/>
            <person name="Roesemann S."/>
            <person name="Alexander J.E."/>
            <person name="Rich S.A."/>
            <person name="Livny J."/>
            <person name="Vlamakis H."/>
            <person name="Clish C."/>
            <person name="Bullock K."/>
            <person name="Deik A."/>
            <person name="Scott J."/>
            <person name="Pierce K.A."/>
            <person name="Xavier R.J."/>
            <person name="Alm E.J."/>
        </authorList>
    </citation>
    <scope>NUCLEOTIDE SEQUENCE [LARGE SCALE GENOMIC DNA]</scope>
    <source>
        <strain evidence="5 9">BIOML-A4</strain>
        <strain evidence="6 8">BIOML-A7</strain>
    </source>
</reference>
<dbReference type="CDD" id="cd01561">
    <property type="entry name" value="CBS_like"/>
    <property type="match status" value="1"/>
</dbReference>
<dbReference type="PANTHER" id="PTHR10314">
    <property type="entry name" value="CYSTATHIONINE BETA-SYNTHASE"/>
    <property type="match status" value="1"/>
</dbReference>
<dbReference type="Proteomes" id="UP000472755">
    <property type="component" value="Unassembled WGS sequence"/>
</dbReference>
<evidence type="ECO:0000256" key="2">
    <source>
        <dbReference type="ARBA" id="ARBA00022898"/>
    </source>
</evidence>
<dbReference type="InterPro" id="IPR036052">
    <property type="entry name" value="TrpB-like_PALP_sf"/>
</dbReference>
<dbReference type="GeneID" id="42856651"/>
<proteinExistence type="predicted"/>
<evidence type="ECO:0000313" key="5">
    <source>
        <dbReference type="EMBL" id="MTS27060.1"/>
    </source>
</evidence>
<organism evidence="4 7">
    <name type="scientific">Ruthenibacterium lactatiformans</name>
    <dbReference type="NCBI Taxonomy" id="1550024"/>
    <lineage>
        <taxon>Bacteria</taxon>
        <taxon>Bacillati</taxon>
        <taxon>Bacillota</taxon>
        <taxon>Clostridia</taxon>
        <taxon>Eubacteriales</taxon>
        <taxon>Oscillospiraceae</taxon>
        <taxon>Ruthenibacterium</taxon>
    </lineage>
</organism>
<reference evidence="4" key="1">
    <citation type="submission" date="2015-02" db="EMBL/GenBank/DDBJ databases">
        <title>A novel member of the family Ruminococcaceae isolated from human feces.</title>
        <authorList>
            <person name="Shkoporov A.N."/>
            <person name="Chaplin A.V."/>
            <person name="Motuzova O.V."/>
            <person name="Kafarskaia L.I."/>
            <person name="Khokhlova E.V."/>
            <person name="Efimov B.A."/>
        </authorList>
    </citation>
    <scope>NUCLEOTIDE SEQUENCE [LARGE SCALE GENOMIC DNA]</scope>
    <source>
        <strain evidence="4">585-1</strain>
    </source>
</reference>
<dbReference type="Proteomes" id="UP000449193">
    <property type="component" value="Unassembled WGS sequence"/>
</dbReference>
<accession>A0A0D8IZU3</accession>
<comment type="caution">
    <text evidence="4">The sequence shown here is derived from an EMBL/GenBank/DDBJ whole genome shotgun (WGS) entry which is preliminary data.</text>
</comment>
<dbReference type="InterPro" id="IPR001926">
    <property type="entry name" value="TrpB-like_PALP"/>
</dbReference>
<name>A0A0D8IZU3_9FIRM</name>
<evidence type="ECO:0000256" key="1">
    <source>
        <dbReference type="ARBA" id="ARBA00001933"/>
    </source>
</evidence>
<feature type="domain" description="Tryptophan synthase beta chain-like PALP" evidence="3">
    <location>
        <begin position="25"/>
        <end position="294"/>
    </location>
</feature>
<dbReference type="Gene3D" id="3.40.50.1100">
    <property type="match status" value="2"/>
</dbReference>
<dbReference type="Pfam" id="PF00291">
    <property type="entry name" value="PALP"/>
    <property type="match status" value="1"/>
</dbReference>
<evidence type="ECO:0000313" key="7">
    <source>
        <dbReference type="Proteomes" id="UP000032483"/>
    </source>
</evidence>
<comment type="cofactor">
    <cofactor evidence="1">
        <name>pyridoxal 5'-phosphate</name>
        <dbReference type="ChEBI" id="CHEBI:597326"/>
    </cofactor>
</comment>
<gene>
    <name evidence="6" type="ORF">GMD52_10790</name>
    <name evidence="5" type="ORF">GMD59_07130</name>
    <name evidence="4" type="ORF">TQ39_08600</name>
</gene>
<dbReference type="EMBL" id="WMZU01000009">
    <property type="protein sequence ID" value="MTS27060.1"/>
    <property type="molecule type" value="Genomic_DNA"/>
</dbReference>
<dbReference type="AlphaFoldDB" id="A0A0D8IZU3"/>
<dbReference type="Proteomes" id="UP000032483">
    <property type="component" value="Unassembled WGS sequence"/>
</dbReference>
<sequence length="299" mass="31771">MNIHKSYYETLYSRPVVALSGYCAKYDLPDSLYAYLAYGGTTGSAKDALAEGMLALATEKGLLQPGQTVIECSSGSFAVALAVACAHSRHPLMLCMPATVPLERQQMLTKFGAQIVLSNYVYGRRGVEQRAQEAVEQTGGYFLNYFDNDLNAEFHRRVTGPNIAKATGGALDAVVAGVGSGGTITGVGEYIKAWYPDVKVVAVEPYESQAIGGGYIGRHNIPGLGAGFVPENYNPYIVDAVMAVPSHTANVTAREVLETDAIPASPSAGAVLTAAHQLMAEHPDLKRVVCVFAGQVLYE</sequence>
<dbReference type="EMBL" id="JXXK01000010">
    <property type="protein sequence ID" value="KJF40024.1"/>
    <property type="molecule type" value="Genomic_DNA"/>
</dbReference>